<dbReference type="Proteomes" id="UP000324748">
    <property type="component" value="Unassembled WGS sequence"/>
</dbReference>
<dbReference type="Pfam" id="PF20515">
    <property type="entry name" value="2OG-FeII_Oxy_6"/>
    <property type="match status" value="1"/>
</dbReference>
<dbReference type="EMBL" id="VSWC01000041">
    <property type="protein sequence ID" value="KAA1104509.1"/>
    <property type="molecule type" value="Genomic_DNA"/>
</dbReference>
<keyword evidence="3" id="KW-1185">Reference proteome</keyword>
<name>A0A5B0PW90_PUCGR</name>
<proteinExistence type="predicted"/>
<organism evidence="2 3">
    <name type="scientific">Puccinia graminis f. sp. tritici</name>
    <dbReference type="NCBI Taxonomy" id="56615"/>
    <lineage>
        <taxon>Eukaryota</taxon>
        <taxon>Fungi</taxon>
        <taxon>Dikarya</taxon>
        <taxon>Basidiomycota</taxon>
        <taxon>Pucciniomycotina</taxon>
        <taxon>Pucciniomycetes</taxon>
        <taxon>Pucciniales</taxon>
        <taxon>Pucciniaceae</taxon>
        <taxon>Puccinia</taxon>
    </lineage>
</organism>
<reference evidence="2 3" key="1">
    <citation type="submission" date="2019-05" db="EMBL/GenBank/DDBJ databases">
        <title>Emergence of the Ug99 lineage of the wheat stem rust pathogen through somatic hybridization.</title>
        <authorList>
            <person name="Li F."/>
            <person name="Upadhyaya N.M."/>
            <person name="Sperschneider J."/>
            <person name="Matny O."/>
            <person name="Nguyen-Phuc H."/>
            <person name="Mago R."/>
            <person name="Raley C."/>
            <person name="Miller M.E."/>
            <person name="Silverstein K.A.T."/>
            <person name="Henningsen E."/>
            <person name="Hirsch C.D."/>
            <person name="Visser B."/>
            <person name="Pretorius Z.A."/>
            <person name="Steffenson B.J."/>
            <person name="Schwessinger B."/>
            <person name="Dodds P.N."/>
            <person name="Figueroa M."/>
        </authorList>
    </citation>
    <scope>NUCLEOTIDE SEQUENCE [LARGE SCALE GENOMIC DNA]</scope>
    <source>
        <strain evidence="2">21-0</strain>
    </source>
</reference>
<dbReference type="AlphaFoldDB" id="A0A5B0PW90"/>
<evidence type="ECO:0000259" key="1">
    <source>
        <dbReference type="Pfam" id="PF20515"/>
    </source>
</evidence>
<sequence>MTKFEIIGCYVNKAAIKKNQEEFNQHVKDSDRASSILWDLFYPTGNRALEANQQFMAEHNLPSLSDPELEIVHSDLGTC</sequence>
<dbReference type="OrthoDB" id="2515619at2759"/>
<protein>
    <recommendedName>
        <fullName evidence="1">Tet-like 2OG-Fe(II) oxygenase domain-containing protein</fullName>
    </recommendedName>
</protein>
<accession>A0A5B0PW90</accession>
<gene>
    <name evidence="2" type="ORF">PGT21_025530</name>
</gene>
<evidence type="ECO:0000313" key="2">
    <source>
        <dbReference type="EMBL" id="KAA1104509.1"/>
    </source>
</evidence>
<dbReference type="InterPro" id="IPR046798">
    <property type="entry name" value="2OG-FeII_Oxy_6"/>
</dbReference>
<comment type="caution">
    <text evidence="2">The sequence shown here is derived from an EMBL/GenBank/DDBJ whole genome shotgun (WGS) entry which is preliminary data.</text>
</comment>
<evidence type="ECO:0000313" key="3">
    <source>
        <dbReference type="Proteomes" id="UP000324748"/>
    </source>
</evidence>
<feature type="domain" description="Tet-like 2OG-Fe(II) oxygenase" evidence="1">
    <location>
        <begin position="1"/>
        <end position="68"/>
    </location>
</feature>